<dbReference type="KEGG" id="fcy:FRACYDRAFT_236120"/>
<dbReference type="AlphaFoldDB" id="A0A1E7FPP1"/>
<keyword evidence="2" id="KW-1185">Reference proteome</keyword>
<dbReference type="EMBL" id="KV784355">
    <property type="protein sequence ID" value="OEU20055.1"/>
    <property type="molecule type" value="Genomic_DNA"/>
</dbReference>
<accession>A0A1E7FPP1</accession>
<evidence type="ECO:0000313" key="1">
    <source>
        <dbReference type="EMBL" id="OEU20055.1"/>
    </source>
</evidence>
<protein>
    <submittedName>
        <fullName evidence="1">Uncharacterized protein</fullName>
    </submittedName>
</protein>
<dbReference type="InParanoid" id="A0A1E7FPP1"/>
<dbReference type="OrthoDB" id="10511943at2759"/>
<dbReference type="Proteomes" id="UP000095751">
    <property type="component" value="Unassembled WGS sequence"/>
</dbReference>
<name>A0A1E7FPP1_9STRA</name>
<evidence type="ECO:0000313" key="2">
    <source>
        <dbReference type="Proteomes" id="UP000095751"/>
    </source>
</evidence>
<gene>
    <name evidence="1" type="ORF">FRACYDRAFT_236120</name>
</gene>
<organism evidence="1 2">
    <name type="scientific">Fragilariopsis cylindrus CCMP1102</name>
    <dbReference type="NCBI Taxonomy" id="635003"/>
    <lineage>
        <taxon>Eukaryota</taxon>
        <taxon>Sar</taxon>
        <taxon>Stramenopiles</taxon>
        <taxon>Ochrophyta</taxon>
        <taxon>Bacillariophyta</taxon>
        <taxon>Bacillariophyceae</taxon>
        <taxon>Bacillariophycidae</taxon>
        <taxon>Bacillariales</taxon>
        <taxon>Bacillariaceae</taxon>
        <taxon>Fragilariopsis</taxon>
    </lineage>
</organism>
<sequence>MFCLLLVCNELASEESLTTEDTSDWDQGQRWKITLQKLSELLDTVDEGVITPPPSSSMIQESKILETCPQLFRLDPTIIEETAQRIIDEFGKQYLQSSVLNDNPIILSYKANDVVYGLQFMTTMMMTDSKPACAASSALLLLAINGGIQERAVSTALGAAADATSKANKSIASDTMQSLRQIRTANRNKK</sequence>
<proteinExistence type="predicted"/>
<reference evidence="1 2" key="1">
    <citation type="submission" date="2016-09" db="EMBL/GenBank/DDBJ databases">
        <title>Extensive genetic diversity and differential bi-allelic expression allows diatom success in the polar Southern Ocean.</title>
        <authorList>
            <consortium name="DOE Joint Genome Institute"/>
            <person name="Mock T."/>
            <person name="Otillar R.P."/>
            <person name="Strauss J."/>
            <person name="Dupont C."/>
            <person name="Frickenhaus S."/>
            <person name="Maumus F."/>
            <person name="Mcmullan M."/>
            <person name="Sanges R."/>
            <person name="Schmutz J."/>
            <person name="Toseland A."/>
            <person name="Valas R."/>
            <person name="Veluchamy A."/>
            <person name="Ward B.J."/>
            <person name="Allen A."/>
            <person name="Barry K."/>
            <person name="Falciatore A."/>
            <person name="Ferrante M."/>
            <person name="Fortunato A.E."/>
            <person name="Gloeckner G."/>
            <person name="Gruber A."/>
            <person name="Hipkin R."/>
            <person name="Janech M."/>
            <person name="Kroth P."/>
            <person name="Leese F."/>
            <person name="Lindquist E."/>
            <person name="Lyon B.R."/>
            <person name="Martin J."/>
            <person name="Mayer C."/>
            <person name="Parker M."/>
            <person name="Quesneville H."/>
            <person name="Raymond J."/>
            <person name="Uhlig C."/>
            <person name="Valentin K.U."/>
            <person name="Worden A.Z."/>
            <person name="Armbrust E.V."/>
            <person name="Bowler C."/>
            <person name="Green B."/>
            <person name="Moulton V."/>
            <person name="Van Oosterhout C."/>
            <person name="Grigoriev I."/>
        </authorList>
    </citation>
    <scope>NUCLEOTIDE SEQUENCE [LARGE SCALE GENOMIC DNA]</scope>
    <source>
        <strain evidence="1 2">CCMP1102</strain>
    </source>
</reference>